<dbReference type="AlphaFoldDB" id="A0ABD2QE15"/>
<protein>
    <recommendedName>
        <fullName evidence="2">Pre-rRNA-processing protein TSR1 homolog</fullName>
    </recommendedName>
</protein>
<dbReference type="PANTHER" id="PTHR12858:SF1">
    <property type="entry name" value="PRE-RRNA-PROCESSING PROTEIN TSR1 HOMOLOG"/>
    <property type="match status" value="1"/>
</dbReference>
<evidence type="ECO:0000256" key="1">
    <source>
        <dbReference type="ARBA" id="ARBA00037087"/>
    </source>
</evidence>
<dbReference type="Proteomes" id="UP001626550">
    <property type="component" value="Unassembled WGS sequence"/>
</dbReference>
<dbReference type="PANTHER" id="PTHR12858">
    <property type="entry name" value="RIBOSOME BIOGENESIS PROTEIN"/>
    <property type="match status" value="1"/>
</dbReference>
<sequence>MDDDQDPDENDSDAISVSSLPSDLSDEERANELRRRRLKSKKSDQKSLDALDLMNDGASSCSSWASRSARTMASTVNTAFSEAQLAKFRDARSEETFPDEVETPRHMSAKIRFSNYRGLPRFRGSEWPLDQDPPLPLEYTRTFRFTNYQRNRRTLIKFFLRRYQEAYIGPGSMVDLCIGPMPKDLAESIVKTHAIRPLIVWSLLVYERKMSIVHLNMRRVIRAVQSTAQMQEIARKANNLLQQYVNPGNLELEFGEEASTPAQKSFELMEQEFADRSEVVLEAEPIKSKEPMLFQIGIRRFVACPIYSEVLLTKPDKEKAKYERFFPASGSNTMASMYAPMMYAPQHVLQFRIRSPEDDEGKVGIPYIGELVATGALSSVDPQRLIIKRIYFKPIKLYTKHGAVGHIKQSVGTHGYMKCFFNRQLNSCDVALMPLYKRQLPKWSYTPRITDKLSTEESVPDETESLLKGVKISQGVSFKPQRQQLMDTDDVSMFDA</sequence>
<evidence type="ECO:0000256" key="2">
    <source>
        <dbReference type="ARBA" id="ARBA00040070"/>
    </source>
</evidence>
<gene>
    <name evidence="5" type="primary">TSR1_1</name>
    <name evidence="5" type="ORF">Ciccas_003550</name>
</gene>
<comment type="caution">
    <text evidence="5">The sequence shown here is derived from an EMBL/GenBank/DDBJ whole genome shotgun (WGS) entry which is preliminary data.</text>
</comment>
<feature type="region of interest" description="Disordered" evidence="3">
    <location>
        <begin position="1"/>
        <end position="50"/>
    </location>
</feature>
<proteinExistence type="predicted"/>
<evidence type="ECO:0000256" key="3">
    <source>
        <dbReference type="SAM" id="MobiDB-lite"/>
    </source>
</evidence>
<evidence type="ECO:0000259" key="4">
    <source>
        <dbReference type="SMART" id="SM01362"/>
    </source>
</evidence>
<name>A0ABD2QE15_9PLAT</name>
<feature type="compositionally biased region" description="Acidic residues" evidence="3">
    <location>
        <begin position="1"/>
        <end position="12"/>
    </location>
</feature>
<dbReference type="InterPro" id="IPR007034">
    <property type="entry name" value="BMS1_TSR1_C"/>
</dbReference>
<organism evidence="5 6">
    <name type="scientific">Cichlidogyrus casuarinus</name>
    <dbReference type="NCBI Taxonomy" id="1844966"/>
    <lineage>
        <taxon>Eukaryota</taxon>
        <taxon>Metazoa</taxon>
        <taxon>Spiralia</taxon>
        <taxon>Lophotrochozoa</taxon>
        <taxon>Platyhelminthes</taxon>
        <taxon>Monogenea</taxon>
        <taxon>Monopisthocotylea</taxon>
        <taxon>Dactylogyridea</taxon>
        <taxon>Ancyrocephalidae</taxon>
        <taxon>Cichlidogyrus</taxon>
    </lineage>
</organism>
<feature type="domain" description="Ribosome biogenesis protein BMS1/TSR1 C-terminal" evidence="4">
    <location>
        <begin position="100"/>
        <end position="439"/>
    </location>
</feature>
<dbReference type="Pfam" id="PF04950">
    <property type="entry name" value="RIBIOP_C"/>
    <property type="match status" value="3"/>
</dbReference>
<accession>A0ABD2QE15</accession>
<reference evidence="5 6" key="1">
    <citation type="submission" date="2024-11" db="EMBL/GenBank/DDBJ databases">
        <title>Adaptive evolution of stress response genes in parasites aligns with host niche diversity.</title>
        <authorList>
            <person name="Hahn C."/>
            <person name="Resl P."/>
        </authorList>
    </citation>
    <scope>NUCLEOTIDE SEQUENCE [LARGE SCALE GENOMIC DNA]</scope>
    <source>
        <strain evidence="5">EGGRZ-B1_66</strain>
        <tissue evidence="5">Body</tissue>
    </source>
</reference>
<evidence type="ECO:0000313" key="6">
    <source>
        <dbReference type="Proteomes" id="UP001626550"/>
    </source>
</evidence>
<dbReference type="InterPro" id="IPR039761">
    <property type="entry name" value="Bms1/Tsr1"/>
</dbReference>
<evidence type="ECO:0000313" key="5">
    <source>
        <dbReference type="EMBL" id="KAL3317789.1"/>
    </source>
</evidence>
<dbReference type="SMART" id="SM01362">
    <property type="entry name" value="DUF663"/>
    <property type="match status" value="1"/>
</dbReference>
<dbReference type="EMBL" id="JBJKFK010000330">
    <property type="protein sequence ID" value="KAL3317789.1"/>
    <property type="molecule type" value="Genomic_DNA"/>
</dbReference>
<comment type="function">
    <text evidence="1">Required during maturation of the 40S ribosomal subunit in the nucleolus.</text>
</comment>
<keyword evidence="6" id="KW-1185">Reference proteome</keyword>